<feature type="transmembrane region" description="Helical" evidence="2">
    <location>
        <begin position="120"/>
        <end position="146"/>
    </location>
</feature>
<keyword evidence="4" id="KW-1185">Reference proteome</keyword>
<evidence type="ECO:0000313" key="4">
    <source>
        <dbReference type="Proteomes" id="UP001300496"/>
    </source>
</evidence>
<protein>
    <submittedName>
        <fullName evidence="3">DUF4190 domain-containing protein</fullName>
    </submittedName>
</protein>
<evidence type="ECO:0000313" key="3">
    <source>
        <dbReference type="EMBL" id="MCT9001841.1"/>
    </source>
</evidence>
<feature type="transmembrane region" description="Helical" evidence="2">
    <location>
        <begin position="83"/>
        <end position="108"/>
    </location>
</feature>
<dbReference type="RefSeq" id="WP_261606393.1">
    <property type="nucleotide sequence ID" value="NZ_JAODOR010000006.1"/>
</dbReference>
<evidence type="ECO:0000256" key="2">
    <source>
        <dbReference type="SAM" id="Phobius"/>
    </source>
</evidence>
<accession>A0ABT2PB96</accession>
<keyword evidence="2" id="KW-1133">Transmembrane helix</keyword>
<feature type="compositionally biased region" description="Low complexity" evidence="1">
    <location>
        <begin position="18"/>
        <end position="28"/>
    </location>
</feature>
<dbReference type="Proteomes" id="UP001300496">
    <property type="component" value="Unassembled WGS sequence"/>
</dbReference>
<feature type="compositionally biased region" description="Pro residues" evidence="1">
    <location>
        <begin position="1"/>
        <end position="17"/>
    </location>
</feature>
<comment type="caution">
    <text evidence="3">The sequence shown here is derived from an EMBL/GenBank/DDBJ whole genome shotgun (WGS) entry which is preliminary data.</text>
</comment>
<gene>
    <name evidence="3" type="ORF">N4R40_05630</name>
</gene>
<feature type="compositionally biased region" description="Pro residues" evidence="1">
    <location>
        <begin position="29"/>
        <end position="38"/>
    </location>
</feature>
<keyword evidence="2" id="KW-0472">Membrane</keyword>
<sequence length="185" mass="18645">MTDPNHPAPDAQPPVEPPVYTAPAADPTYAPPAPPAAPQAPAYGEYAAAPPSAPAYADNGYAAAPAYSAGYPAAPTPGRTMGIVALVLAIVPIGLQLVGLILGIVALVQSRKAGQKNGIALAAIIVSSVLIVLGIIATIAVVAWFATQGTDLVNQVTQCQADPSGSVVFNGVTISCQELLEQSNR</sequence>
<organism evidence="3 4">
    <name type="scientific">Microbacterium memoriense</name>
    <dbReference type="NCBI Taxonomy" id="2978350"/>
    <lineage>
        <taxon>Bacteria</taxon>
        <taxon>Bacillati</taxon>
        <taxon>Actinomycetota</taxon>
        <taxon>Actinomycetes</taxon>
        <taxon>Micrococcales</taxon>
        <taxon>Microbacteriaceae</taxon>
        <taxon>Microbacterium</taxon>
    </lineage>
</organism>
<feature type="region of interest" description="Disordered" evidence="1">
    <location>
        <begin position="1"/>
        <end position="41"/>
    </location>
</feature>
<name>A0ABT2PB96_9MICO</name>
<proteinExistence type="predicted"/>
<reference evidence="3 4" key="1">
    <citation type="journal article" date="2024" name="Int. J. Syst. Evol. Microbiol.">
        <title>Microbacterium memoriense sp. nov., a member of the Actinomycetota from marine beach sediment of the north coast of Portugal.</title>
        <authorList>
            <person name="Santos J.D.N.D."/>
            <person name="Klimek D."/>
            <person name="Calusinska M."/>
            <person name="Lobo-da-Cunha A."/>
            <person name="Catita J."/>
            <person name="Goncalves H."/>
            <person name="Gonzalez I."/>
            <person name="Lage O.M."/>
        </authorList>
    </citation>
    <scope>NUCLEOTIDE SEQUENCE [LARGE SCALE GENOMIC DNA]</scope>
    <source>
        <strain evidence="3 4">PMIC_1C1B</strain>
    </source>
</reference>
<keyword evidence="2" id="KW-0812">Transmembrane</keyword>
<dbReference type="EMBL" id="JAODOR010000006">
    <property type="protein sequence ID" value="MCT9001841.1"/>
    <property type="molecule type" value="Genomic_DNA"/>
</dbReference>
<evidence type="ECO:0000256" key="1">
    <source>
        <dbReference type="SAM" id="MobiDB-lite"/>
    </source>
</evidence>